<sequence>MSLSPQATRNWRILTIVSTFGIGFHTVFRTEYQNKSRTQKEHVFSGIQLWYNQVNRLRGREGRVTFGFQPLR</sequence>
<evidence type="ECO:0000313" key="2">
    <source>
        <dbReference type="Proteomes" id="UP001162640"/>
    </source>
</evidence>
<proteinExistence type="predicted"/>
<evidence type="ECO:0000313" key="1">
    <source>
        <dbReference type="EMBL" id="GMH82127.1"/>
    </source>
</evidence>
<comment type="caution">
    <text evidence="1">The sequence shown here is derived from an EMBL/GenBank/DDBJ whole genome shotgun (WGS) entry which is preliminary data.</text>
</comment>
<dbReference type="Proteomes" id="UP001162640">
    <property type="component" value="Unassembled WGS sequence"/>
</dbReference>
<reference evidence="2" key="1">
    <citation type="journal article" date="2023" name="Commun. Biol.">
        <title>Genome analysis of Parmales, the sister group of diatoms, reveals the evolutionary specialization of diatoms from phago-mixotrophs to photoautotrophs.</title>
        <authorList>
            <person name="Ban H."/>
            <person name="Sato S."/>
            <person name="Yoshikawa S."/>
            <person name="Yamada K."/>
            <person name="Nakamura Y."/>
            <person name="Ichinomiya M."/>
            <person name="Sato N."/>
            <person name="Blanc-Mathieu R."/>
            <person name="Endo H."/>
            <person name="Kuwata A."/>
            <person name="Ogata H."/>
        </authorList>
    </citation>
    <scope>NUCLEOTIDE SEQUENCE [LARGE SCALE GENOMIC DNA]</scope>
</reference>
<name>A0A9W7EKP1_9STRA</name>
<accession>A0A9W7EKP1</accession>
<dbReference type="EMBL" id="BLQM01000309">
    <property type="protein sequence ID" value="GMH82127.1"/>
    <property type="molecule type" value="Genomic_DNA"/>
</dbReference>
<protein>
    <submittedName>
        <fullName evidence="1">Uncharacterized protein</fullName>
    </submittedName>
</protein>
<dbReference type="AlphaFoldDB" id="A0A9W7EKP1"/>
<organism evidence="1 2">
    <name type="scientific">Triparma laevis f. inornata</name>
    <dbReference type="NCBI Taxonomy" id="1714386"/>
    <lineage>
        <taxon>Eukaryota</taxon>
        <taxon>Sar</taxon>
        <taxon>Stramenopiles</taxon>
        <taxon>Ochrophyta</taxon>
        <taxon>Bolidophyceae</taxon>
        <taxon>Parmales</taxon>
        <taxon>Triparmaceae</taxon>
        <taxon>Triparma</taxon>
    </lineage>
</organism>
<gene>
    <name evidence="1" type="ORF">TL16_g09154</name>
</gene>